<dbReference type="AlphaFoldDB" id="A0A9W4T4J1"/>
<name>A0A9W4T4J1_9GLOM</name>
<accession>A0A9W4T4J1</accession>
<feature type="non-terminal residue" evidence="1">
    <location>
        <position position="1"/>
    </location>
</feature>
<dbReference type="EMBL" id="CAMKVN010008595">
    <property type="protein sequence ID" value="CAI2192665.1"/>
    <property type="molecule type" value="Genomic_DNA"/>
</dbReference>
<comment type="caution">
    <text evidence="1">The sequence shown here is derived from an EMBL/GenBank/DDBJ whole genome shotgun (WGS) entry which is preliminary data.</text>
</comment>
<gene>
    <name evidence="1" type="ORF">FWILDA_LOCUS15690</name>
</gene>
<evidence type="ECO:0000313" key="2">
    <source>
        <dbReference type="Proteomes" id="UP001153678"/>
    </source>
</evidence>
<sequence length="61" mass="7759">NFHNYEWFSNVVISSEENDWHFYYWNFSLKKDKDPINLTLLRWYDDVDKEMYGYPRLWLTD</sequence>
<proteinExistence type="predicted"/>
<reference evidence="1" key="1">
    <citation type="submission" date="2022-08" db="EMBL/GenBank/DDBJ databases">
        <authorList>
            <person name="Kallberg Y."/>
            <person name="Tangrot J."/>
            <person name="Rosling A."/>
        </authorList>
    </citation>
    <scope>NUCLEOTIDE SEQUENCE</scope>
    <source>
        <strain evidence="1">Wild A</strain>
    </source>
</reference>
<evidence type="ECO:0000313" key="1">
    <source>
        <dbReference type="EMBL" id="CAI2192665.1"/>
    </source>
</evidence>
<organism evidence="1 2">
    <name type="scientific">Funneliformis geosporum</name>
    <dbReference type="NCBI Taxonomy" id="1117311"/>
    <lineage>
        <taxon>Eukaryota</taxon>
        <taxon>Fungi</taxon>
        <taxon>Fungi incertae sedis</taxon>
        <taxon>Mucoromycota</taxon>
        <taxon>Glomeromycotina</taxon>
        <taxon>Glomeromycetes</taxon>
        <taxon>Glomerales</taxon>
        <taxon>Glomeraceae</taxon>
        <taxon>Funneliformis</taxon>
    </lineage>
</organism>
<dbReference type="Proteomes" id="UP001153678">
    <property type="component" value="Unassembled WGS sequence"/>
</dbReference>
<keyword evidence="2" id="KW-1185">Reference proteome</keyword>
<protein>
    <submittedName>
        <fullName evidence="1">18011_t:CDS:1</fullName>
    </submittedName>
</protein>